<dbReference type="InParanoid" id="M0D6T4"/>
<sequence length="500" mass="53243">MGAIEEVYDDLDTDVPFEEFEAAVNDKVEQMGGLADDETAAMLIAHELRDEEVEGIADIEPGMDDVKFLGKVMSVGELRTFERDGEDEDGRVVNVEVADETGRIRISMWDAMAEDVVEKLEVGQVLRIAGRPKDGYNGVEVNVDKVEPDSEAEIDVQTQDSYRVEDLSLGLSDVNLKGRVLSTDSVRTFSRDDGSEGRVANLTLGDPTGRIRVTLWDEKADLTEEFDADVTVEVVDGYVRERDGSLELHVGNRGTVAELDEDVEYVPETADIGSLELDQTVDIAGGVIETDPKRTFDRDDGSEGQVRNVRVKDDTGDIRVAMWGEKADADIDLADYVVFTDVEIQDGWQEDLEASAGWRSTVSVMDEAPEGAAGTGADAESGGGAQQSQSRGLDAFGDGSSSADAGSSDGDEAGTNAGDTEADAATAGADDGTAGDAGGATVEEFTGTVVQSGSPVVLDDGTETRSVETTESLQLGAEVTVRGPVREGRIDATEVESVTR</sequence>
<comment type="caution">
    <text evidence="4">The sequence shown here is derived from an EMBL/GenBank/DDBJ whole genome shotgun (WGS) entry which is preliminary data.</text>
</comment>
<dbReference type="Proteomes" id="UP000011513">
    <property type="component" value="Unassembled WGS sequence"/>
</dbReference>
<dbReference type="RefSeq" id="WP_008387240.1">
    <property type="nucleotide sequence ID" value="NZ_AOIV01000027.1"/>
</dbReference>
<dbReference type="InterPro" id="IPR004365">
    <property type="entry name" value="NA-bd_OB_tRNA"/>
</dbReference>
<keyword evidence="1" id="KW-0238">DNA-binding</keyword>
<feature type="compositionally biased region" description="Low complexity" evidence="2">
    <location>
        <begin position="376"/>
        <end position="434"/>
    </location>
</feature>
<dbReference type="CDD" id="cd04491">
    <property type="entry name" value="SoSSB_OBF"/>
    <property type="match status" value="3"/>
</dbReference>
<dbReference type="OrthoDB" id="6262at2157"/>
<accession>M0D6T4</accession>
<dbReference type="AlphaFoldDB" id="M0D6T4"/>
<dbReference type="InterPro" id="IPR012340">
    <property type="entry name" value="NA-bd_OB-fold"/>
</dbReference>
<dbReference type="GO" id="GO:0000724">
    <property type="term" value="P:double-strand break repair via homologous recombination"/>
    <property type="evidence" value="ECO:0007669"/>
    <property type="project" value="TreeGrafter"/>
</dbReference>
<organism evidence="4 5">
    <name type="scientific">Halogeometricum pallidum JCM 14848</name>
    <dbReference type="NCBI Taxonomy" id="1227487"/>
    <lineage>
        <taxon>Archaea</taxon>
        <taxon>Methanobacteriati</taxon>
        <taxon>Methanobacteriota</taxon>
        <taxon>Stenosarchaea group</taxon>
        <taxon>Halobacteria</taxon>
        <taxon>Halobacteriales</taxon>
        <taxon>Haloferacaceae</taxon>
        <taxon>Halogeometricum</taxon>
    </lineage>
</organism>
<feature type="domain" description="OB" evidence="3">
    <location>
        <begin position="75"/>
        <end position="148"/>
    </location>
</feature>
<keyword evidence="5" id="KW-1185">Reference proteome</keyword>
<feature type="region of interest" description="Disordered" evidence="2">
    <location>
        <begin position="368"/>
        <end position="468"/>
    </location>
</feature>
<dbReference type="Pfam" id="PF01336">
    <property type="entry name" value="tRNA_anti-codon"/>
    <property type="match status" value="2"/>
</dbReference>
<dbReference type="SUPFAM" id="SSF50249">
    <property type="entry name" value="Nucleic acid-binding proteins"/>
    <property type="match status" value="3"/>
</dbReference>
<dbReference type="GO" id="GO:0003677">
    <property type="term" value="F:DNA binding"/>
    <property type="evidence" value="ECO:0007669"/>
    <property type="project" value="UniProtKB-KW"/>
</dbReference>
<evidence type="ECO:0000313" key="4">
    <source>
        <dbReference type="EMBL" id="ELZ29869.1"/>
    </source>
</evidence>
<feature type="domain" description="OB" evidence="3">
    <location>
        <begin position="174"/>
        <end position="250"/>
    </location>
</feature>
<dbReference type="EMBL" id="AOIV01000027">
    <property type="protein sequence ID" value="ELZ29869.1"/>
    <property type="molecule type" value="Genomic_DNA"/>
</dbReference>
<dbReference type="Gene3D" id="2.40.50.140">
    <property type="entry name" value="Nucleic acid-binding proteins"/>
    <property type="match status" value="3"/>
</dbReference>
<protein>
    <submittedName>
        <fullName evidence="4">Replication factor A</fullName>
    </submittedName>
</protein>
<evidence type="ECO:0000256" key="2">
    <source>
        <dbReference type="SAM" id="MobiDB-lite"/>
    </source>
</evidence>
<dbReference type="InterPro" id="IPR051231">
    <property type="entry name" value="SOSS-B"/>
</dbReference>
<proteinExistence type="predicted"/>
<dbReference type="PATRIC" id="fig|1227487.5.peg.2542"/>
<evidence type="ECO:0000259" key="3">
    <source>
        <dbReference type="Pfam" id="PF01336"/>
    </source>
</evidence>
<dbReference type="eggNOG" id="arCOG01510">
    <property type="taxonomic scope" value="Archaea"/>
</dbReference>
<gene>
    <name evidence="4" type="ORF">C474_12571</name>
</gene>
<evidence type="ECO:0000256" key="1">
    <source>
        <dbReference type="ARBA" id="ARBA00023125"/>
    </source>
</evidence>
<evidence type="ECO:0000313" key="5">
    <source>
        <dbReference type="Proteomes" id="UP000011513"/>
    </source>
</evidence>
<dbReference type="NCBIfam" id="NF005551">
    <property type="entry name" value="PRK07211.1"/>
    <property type="match status" value="1"/>
</dbReference>
<name>M0D6T4_HALPD</name>
<reference evidence="4 5" key="1">
    <citation type="journal article" date="2014" name="PLoS Genet.">
        <title>Phylogenetically driven sequencing of extremely halophilic archaea reveals strategies for static and dynamic osmo-response.</title>
        <authorList>
            <person name="Becker E.A."/>
            <person name="Seitzer P.M."/>
            <person name="Tritt A."/>
            <person name="Larsen D."/>
            <person name="Krusor M."/>
            <person name="Yao A.I."/>
            <person name="Wu D."/>
            <person name="Madern D."/>
            <person name="Eisen J.A."/>
            <person name="Darling A.E."/>
            <person name="Facciotti M.T."/>
        </authorList>
    </citation>
    <scope>NUCLEOTIDE SEQUENCE [LARGE SCALE GENOMIC DNA]</scope>
    <source>
        <strain evidence="4 5">JCM 14848</strain>
    </source>
</reference>
<dbReference type="PANTHER" id="PTHR13356:SF10">
    <property type="entry name" value="REPLICATION FACTOR-A PROTEIN 1"/>
    <property type="match status" value="1"/>
</dbReference>
<dbReference type="GO" id="GO:0010212">
    <property type="term" value="P:response to ionizing radiation"/>
    <property type="evidence" value="ECO:0007669"/>
    <property type="project" value="TreeGrafter"/>
</dbReference>
<dbReference type="PANTHER" id="PTHR13356">
    <property type="entry name" value="OB FOLD NUCLEIC ACID BINDING PROTEIN-RELATED"/>
    <property type="match status" value="1"/>
</dbReference>